<evidence type="ECO:0000313" key="2">
    <source>
        <dbReference type="Proteomes" id="UP000054600"/>
    </source>
</evidence>
<sequence>MRIKDDLKRAIDARNTISFDYKGHTRIVEPYHYGQLYMTPQYKLIKKPQEDSLLCYQIGGTSNSNLKKGKPIEFKTILLSGIENLKINENTNFDVRTDYDANDRRWKIEYGITHSPNYKP</sequence>
<reference evidence="1 2" key="1">
    <citation type="submission" date="2015-11" db="EMBL/GenBank/DDBJ databases">
        <title>Genomic analysis of 38 Legionella species identifies large and diverse effector repertoires.</title>
        <authorList>
            <person name="Burstein D."/>
            <person name="Amaro F."/>
            <person name="Zusman T."/>
            <person name="Lifshitz Z."/>
            <person name="Cohen O."/>
            <person name="Gilbert J.A."/>
            <person name="Pupko T."/>
            <person name="Shuman H.A."/>
            <person name="Segal G."/>
        </authorList>
    </citation>
    <scope>NUCLEOTIDE SEQUENCE [LARGE SCALE GENOMIC DNA]</scope>
    <source>
        <strain evidence="1 2">ATCC 49655</strain>
    </source>
</reference>
<protein>
    <submittedName>
        <fullName evidence="1">Uncharacterized protein</fullName>
    </submittedName>
</protein>
<dbReference type="AlphaFoldDB" id="A0A0W0YQX6"/>
<accession>A0A0W0YQX6</accession>
<proteinExistence type="predicted"/>
<evidence type="ECO:0000313" key="1">
    <source>
        <dbReference type="EMBL" id="KTD59274.1"/>
    </source>
</evidence>
<dbReference type="PATRIC" id="fig|1122169.6.peg.2251"/>
<dbReference type="OrthoDB" id="1493123at2"/>
<gene>
    <name evidence="1" type="ORF">Lsha_1970</name>
</gene>
<keyword evidence="2" id="KW-1185">Reference proteome</keyword>
<organism evidence="1 2">
    <name type="scientific">Legionella shakespearei DSM 23087</name>
    <dbReference type="NCBI Taxonomy" id="1122169"/>
    <lineage>
        <taxon>Bacteria</taxon>
        <taxon>Pseudomonadati</taxon>
        <taxon>Pseudomonadota</taxon>
        <taxon>Gammaproteobacteria</taxon>
        <taxon>Legionellales</taxon>
        <taxon>Legionellaceae</taxon>
        <taxon>Legionella</taxon>
    </lineage>
</organism>
<dbReference type="RefSeq" id="WP_018576952.1">
    <property type="nucleotide sequence ID" value="NZ_KB892393.1"/>
</dbReference>
<dbReference type="Proteomes" id="UP000054600">
    <property type="component" value="Unassembled WGS sequence"/>
</dbReference>
<comment type="caution">
    <text evidence="1">The sequence shown here is derived from an EMBL/GenBank/DDBJ whole genome shotgun (WGS) entry which is preliminary data.</text>
</comment>
<name>A0A0W0YQX6_9GAMM</name>
<dbReference type="EMBL" id="LNYW01000049">
    <property type="protein sequence ID" value="KTD59274.1"/>
    <property type="molecule type" value="Genomic_DNA"/>
</dbReference>